<dbReference type="AlphaFoldDB" id="A0A8J6JF65"/>
<dbReference type="InterPro" id="IPR016064">
    <property type="entry name" value="NAD/diacylglycerol_kinase_sf"/>
</dbReference>
<dbReference type="GO" id="GO:0003951">
    <property type="term" value="F:NAD+ kinase activity"/>
    <property type="evidence" value="ECO:0007669"/>
    <property type="project" value="InterPro"/>
</dbReference>
<reference evidence="1" key="1">
    <citation type="submission" date="2020-08" db="EMBL/GenBank/DDBJ databases">
        <title>Genome public.</title>
        <authorList>
            <person name="Liu C."/>
            <person name="Sun Q."/>
        </authorList>
    </citation>
    <scope>NUCLEOTIDE SEQUENCE</scope>
    <source>
        <strain evidence="1">NSJ-51</strain>
    </source>
</reference>
<keyword evidence="1" id="KW-0808">Transferase</keyword>
<dbReference type="InterPro" id="IPR017438">
    <property type="entry name" value="ATP-NAD_kinase_N"/>
</dbReference>
<comment type="caution">
    <text evidence="1">The sequence shown here is derived from an EMBL/GenBank/DDBJ whole genome shotgun (WGS) entry which is preliminary data.</text>
</comment>
<keyword evidence="1" id="KW-0418">Kinase</keyword>
<name>A0A8J6JF65_9FIRM</name>
<organism evidence="1 2">
    <name type="scientific">Lawsonibacter hominis</name>
    <dbReference type="NCBI Taxonomy" id="2763053"/>
    <lineage>
        <taxon>Bacteria</taxon>
        <taxon>Bacillati</taxon>
        <taxon>Bacillota</taxon>
        <taxon>Clostridia</taxon>
        <taxon>Eubacteriales</taxon>
        <taxon>Oscillospiraceae</taxon>
        <taxon>Lawsonibacter</taxon>
    </lineage>
</organism>
<dbReference type="PANTHER" id="PTHR40697">
    <property type="entry name" value="ACETOIN CATABOLISM PROTEIN X"/>
    <property type="match status" value="1"/>
</dbReference>
<proteinExistence type="predicted"/>
<dbReference type="InterPro" id="IPR002504">
    <property type="entry name" value="NADK"/>
</dbReference>
<evidence type="ECO:0000313" key="1">
    <source>
        <dbReference type="EMBL" id="MBC5733544.1"/>
    </source>
</evidence>
<dbReference type="InterPro" id="IPR039065">
    <property type="entry name" value="AcoX-like"/>
</dbReference>
<dbReference type="Pfam" id="PF01513">
    <property type="entry name" value="NAD_kinase"/>
    <property type="match status" value="1"/>
</dbReference>
<dbReference type="Gene3D" id="3.40.50.10330">
    <property type="entry name" value="Probable inorganic polyphosphate/atp-NAD kinase, domain 1"/>
    <property type="match status" value="1"/>
</dbReference>
<dbReference type="EMBL" id="JACOPP010000007">
    <property type="protein sequence ID" value="MBC5733544.1"/>
    <property type="molecule type" value="Genomic_DNA"/>
</dbReference>
<dbReference type="SUPFAM" id="SSF111331">
    <property type="entry name" value="NAD kinase/diacylglycerol kinase-like"/>
    <property type="match status" value="1"/>
</dbReference>
<dbReference type="PIRSF" id="PIRSF018567">
    <property type="entry name" value="AcoX"/>
    <property type="match status" value="1"/>
</dbReference>
<evidence type="ECO:0000313" key="2">
    <source>
        <dbReference type="Proteomes" id="UP000661435"/>
    </source>
</evidence>
<dbReference type="GO" id="GO:0006741">
    <property type="term" value="P:NADP+ biosynthetic process"/>
    <property type="evidence" value="ECO:0007669"/>
    <property type="project" value="InterPro"/>
</dbReference>
<accession>A0A8J6JF65</accession>
<keyword evidence="2" id="KW-1185">Reference proteome</keyword>
<dbReference type="PANTHER" id="PTHR40697:SF3">
    <property type="entry name" value="ACETOIN CATABOLISM PROTEIN X"/>
    <property type="match status" value="1"/>
</dbReference>
<dbReference type="InterPro" id="IPR011391">
    <property type="entry name" value="AcoX_kinase"/>
</dbReference>
<sequence>MPLIGIACNPQSGKDIRRLLTAATTIDDMEKLNILERILLSAAAVGEQSVCLMPDRLGYGRLLLQKRNSRGYPGDLSQLEIYDMDRTETQADTIFFASEMERIGADVLIVMGGDGTSRAAAKGTRRVPMISMSTGTNNVYPELMEGTVAGMAAAALAGGMVPAAECASPAKCIEIWKNGTLVDLALIDLVFCRNPFVGSRAIWNYEEIDQVVVTQCSMASIGFSSLVGTALRVTREEDCGASAEFTDGAPNTLAPVGAGTIQGVHIQNVRRLPLGERVTRTMTYQGTLALDGEREIFFQPGDVITCAVTRGGPMRVDAARAIEYARTHGCFQL</sequence>
<gene>
    <name evidence="1" type="ORF">H8S57_07360</name>
</gene>
<dbReference type="RefSeq" id="WP_186907437.1">
    <property type="nucleotide sequence ID" value="NZ_JACOPP010000007.1"/>
</dbReference>
<protein>
    <submittedName>
        <fullName evidence="1">NAD(+)/NADH kinase</fullName>
    </submittedName>
</protein>
<dbReference type="GO" id="GO:0051287">
    <property type="term" value="F:NAD binding"/>
    <property type="evidence" value="ECO:0007669"/>
    <property type="project" value="UniProtKB-ARBA"/>
</dbReference>
<dbReference type="Proteomes" id="UP000661435">
    <property type="component" value="Unassembled WGS sequence"/>
</dbReference>
<dbReference type="GO" id="GO:0005524">
    <property type="term" value="F:ATP binding"/>
    <property type="evidence" value="ECO:0007669"/>
    <property type="project" value="UniProtKB-ARBA"/>
</dbReference>